<evidence type="ECO:0000313" key="4">
    <source>
        <dbReference type="Ensembl" id="ENSLAFP00000026660.1"/>
    </source>
</evidence>
<protein>
    <recommendedName>
        <fullName evidence="3">Rho-GAP domain-containing protein</fullName>
    </recommendedName>
</protein>
<keyword evidence="2" id="KW-0597">Phosphoprotein</keyword>
<dbReference type="InParanoid" id="G3UFQ2"/>
<dbReference type="SUPFAM" id="SSF48350">
    <property type="entry name" value="GTPase activation domain, GAP"/>
    <property type="match status" value="2"/>
</dbReference>
<keyword evidence="1" id="KW-0343">GTPase activation</keyword>
<dbReference type="PANTHER" id="PTHR23179">
    <property type="entry name" value="T-CELL ACTIVATION RHO GTPASE ACTIVATING PROTEIN-RELATED"/>
    <property type="match status" value="1"/>
</dbReference>
<dbReference type="PANTHER" id="PTHR23179:SF37">
    <property type="entry name" value="1700006A11RIK PROTEIN"/>
    <property type="match status" value="1"/>
</dbReference>
<dbReference type="CDD" id="cd04402">
    <property type="entry name" value="RhoGAP_ARHGAP20"/>
    <property type="match status" value="1"/>
</dbReference>
<reference evidence="4" key="2">
    <citation type="submission" date="2025-08" db="UniProtKB">
        <authorList>
            <consortium name="Ensembl"/>
        </authorList>
    </citation>
    <scope>IDENTIFICATION</scope>
    <source>
        <strain evidence="4">Isolate ISIS603380</strain>
    </source>
</reference>
<evidence type="ECO:0000256" key="2">
    <source>
        <dbReference type="ARBA" id="ARBA00022553"/>
    </source>
</evidence>
<dbReference type="AlphaFoldDB" id="G3UFQ2"/>
<keyword evidence="5" id="KW-1185">Reference proteome</keyword>
<sequence>DMLFFINQKGPLTEGIFRILASVRACGALKEKLSSGEKVNFDNESLLVVATVLKDFFRNLQESLFLSDLYCQWLAVIDQGSEEEKITAIQSISGLVDQLPMPSVVLLWYLFGVLHNIEQHSASNQMTAYNLSVCIAPSILWSFTSCSPGLENKSTKKISLVQFLIENCFKILGEDILSLLEESSTITTSCDDSEKASGTVKDLMAFSNYKQEETVLKSCQVTSQEPCPQGEEALKQEQIAPVGSVTSAGQKTGERKWPTINCQDNECTALPSPKPGKLFGVPLKDLCDKDDLPAPLRDRTSIIEKKGKEESRGWRLTINVKACGALTEKLNFGEKVKLDEESVFVVASVLKKGLFFRNIQESIFSSDLCDKWLAVIDQGSEEEKITAIQSVTLKINISNFCEFEHILSVKHNTEQHSASSQMTAYNLSVCIAPSILWSSTSRSPGLESELTGKHSRLWEDG</sequence>
<dbReference type="Pfam" id="PF00620">
    <property type="entry name" value="RhoGAP"/>
    <property type="match status" value="2"/>
</dbReference>
<dbReference type="GO" id="GO:0005096">
    <property type="term" value="F:GTPase activator activity"/>
    <property type="evidence" value="ECO:0007669"/>
    <property type="project" value="UniProtKB-KW"/>
</dbReference>
<accession>G3UFQ2</accession>
<reference evidence="4" key="3">
    <citation type="submission" date="2025-09" db="UniProtKB">
        <authorList>
            <consortium name="Ensembl"/>
        </authorList>
    </citation>
    <scope>IDENTIFICATION</scope>
    <source>
        <strain evidence="4">Isolate ISIS603380</strain>
    </source>
</reference>
<dbReference type="Ensembl" id="ENSLAFT00000028519.1">
    <property type="protein sequence ID" value="ENSLAFP00000026660.1"/>
    <property type="gene ID" value="ENSLAFG00000029159.1"/>
</dbReference>
<dbReference type="PROSITE" id="PS50238">
    <property type="entry name" value="RHOGAP"/>
    <property type="match status" value="2"/>
</dbReference>
<feature type="domain" description="Rho-GAP" evidence="3">
    <location>
        <begin position="1"/>
        <end position="172"/>
    </location>
</feature>
<dbReference type="Proteomes" id="UP000007646">
    <property type="component" value="Unassembled WGS sequence"/>
</dbReference>
<dbReference type="GeneTree" id="ENSGT00940000163685"/>
<evidence type="ECO:0000313" key="5">
    <source>
        <dbReference type="Proteomes" id="UP000007646"/>
    </source>
</evidence>
<evidence type="ECO:0000259" key="3">
    <source>
        <dbReference type="PROSITE" id="PS50238"/>
    </source>
</evidence>
<feature type="domain" description="Rho-GAP" evidence="3">
    <location>
        <begin position="281"/>
        <end position="461"/>
    </location>
</feature>
<dbReference type="OMA" id="RSSITHM"/>
<evidence type="ECO:0000256" key="1">
    <source>
        <dbReference type="ARBA" id="ARBA00022468"/>
    </source>
</evidence>
<dbReference type="GO" id="GO:0007165">
    <property type="term" value="P:signal transduction"/>
    <property type="evidence" value="ECO:0007669"/>
    <property type="project" value="InterPro"/>
</dbReference>
<proteinExistence type="predicted"/>
<dbReference type="InterPro" id="IPR000198">
    <property type="entry name" value="RhoGAP_dom"/>
</dbReference>
<dbReference type="HOGENOM" id="CLU_593910_0_0_1"/>
<dbReference type="Gene3D" id="1.10.555.10">
    <property type="entry name" value="Rho GTPase activation protein"/>
    <property type="match status" value="2"/>
</dbReference>
<dbReference type="SMART" id="SM00324">
    <property type="entry name" value="RhoGAP"/>
    <property type="match status" value="2"/>
</dbReference>
<reference evidence="4 5" key="1">
    <citation type="submission" date="2009-06" db="EMBL/GenBank/DDBJ databases">
        <title>The Genome Sequence of Loxodonta africana (African elephant).</title>
        <authorList>
            <person name="Di Palma F."/>
            <person name="Heiman D."/>
            <person name="Young S."/>
            <person name="Johnson J."/>
            <person name="Lander E.S."/>
            <person name="Lindblad-Toh K."/>
        </authorList>
    </citation>
    <scope>NUCLEOTIDE SEQUENCE [LARGE SCALE GENOMIC DNA]</scope>
    <source>
        <strain evidence="4 5">Isolate ISIS603380</strain>
    </source>
</reference>
<dbReference type="STRING" id="9785.ENSLAFP00000026660"/>
<name>G3UFQ2_LOXAF</name>
<dbReference type="InterPro" id="IPR008936">
    <property type="entry name" value="Rho_GTPase_activation_prot"/>
</dbReference>
<organism evidence="4 5">
    <name type="scientific">Loxodonta africana</name>
    <name type="common">African elephant</name>
    <dbReference type="NCBI Taxonomy" id="9785"/>
    <lineage>
        <taxon>Eukaryota</taxon>
        <taxon>Metazoa</taxon>
        <taxon>Chordata</taxon>
        <taxon>Craniata</taxon>
        <taxon>Vertebrata</taxon>
        <taxon>Euteleostomi</taxon>
        <taxon>Mammalia</taxon>
        <taxon>Eutheria</taxon>
        <taxon>Afrotheria</taxon>
        <taxon>Proboscidea</taxon>
        <taxon>Elephantidae</taxon>
        <taxon>Loxodonta</taxon>
    </lineage>
</organism>
<dbReference type="eggNOG" id="KOG4724">
    <property type="taxonomic scope" value="Eukaryota"/>
</dbReference>
<dbReference type="GO" id="GO:0035023">
    <property type="term" value="P:regulation of Rho protein signal transduction"/>
    <property type="evidence" value="ECO:0007669"/>
    <property type="project" value="InterPro"/>
</dbReference>
<dbReference type="InterPro" id="IPR047886">
    <property type="entry name" value="ARHGAP20-like_RhoGAP"/>
</dbReference>